<keyword evidence="2" id="KW-1185">Reference proteome</keyword>
<gene>
    <name evidence="1" type="ORF">SAMN05660330_00879</name>
</gene>
<reference evidence="1 2" key="1">
    <citation type="submission" date="2016-10" db="EMBL/GenBank/DDBJ databases">
        <authorList>
            <person name="de Groot N.N."/>
        </authorList>
    </citation>
    <scope>NUCLEOTIDE SEQUENCE [LARGE SCALE GENOMIC DNA]</scope>
    <source>
        <strain evidence="1 2">DSM 12130</strain>
    </source>
</reference>
<evidence type="ECO:0000313" key="1">
    <source>
        <dbReference type="EMBL" id="SDO72396.1"/>
    </source>
</evidence>
<protein>
    <submittedName>
        <fullName evidence="1">Uncharacterized protein</fullName>
    </submittedName>
</protein>
<name>A0A1H0LWN7_9BACT</name>
<dbReference type="SUPFAM" id="SSF54285">
    <property type="entry name" value="MoaD/ThiS"/>
    <property type="match status" value="1"/>
</dbReference>
<dbReference type="STRING" id="91360.SAMN05660330_00879"/>
<evidence type="ECO:0000313" key="2">
    <source>
        <dbReference type="Proteomes" id="UP000199073"/>
    </source>
</evidence>
<dbReference type="Proteomes" id="UP000199073">
    <property type="component" value="Unassembled WGS sequence"/>
</dbReference>
<proteinExistence type="predicted"/>
<dbReference type="AlphaFoldDB" id="A0A1H0LWN7"/>
<dbReference type="RefSeq" id="WP_092220167.1">
    <property type="nucleotide sequence ID" value="NZ_FNJI01000005.1"/>
</dbReference>
<accession>A0A1H0LWN7</accession>
<dbReference type="EMBL" id="FNJI01000005">
    <property type="protein sequence ID" value="SDO72396.1"/>
    <property type="molecule type" value="Genomic_DNA"/>
</dbReference>
<sequence length="79" mass="8548">MKVHLRLLGTLPDYYPGDYPETGLDLDVPAGITVGELADLVQMPRERISIVSVNGFLAKADDKVPENGVVKFLQSLHGG</sequence>
<dbReference type="OrthoDB" id="5432587at2"/>
<dbReference type="InterPro" id="IPR016155">
    <property type="entry name" value="Mopterin_synth/thiamin_S_b"/>
</dbReference>
<organism evidence="1 2">
    <name type="scientific">Desulforhopalus singaporensis</name>
    <dbReference type="NCBI Taxonomy" id="91360"/>
    <lineage>
        <taxon>Bacteria</taxon>
        <taxon>Pseudomonadati</taxon>
        <taxon>Thermodesulfobacteriota</taxon>
        <taxon>Desulfobulbia</taxon>
        <taxon>Desulfobulbales</taxon>
        <taxon>Desulfocapsaceae</taxon>
        <taxon>Desulforhopalus</taxon>
    </lineage>
</organism>